<dbReference type="InterPro" id="IPR056884">
    <property type="entry name" value="NPHP3-like_N"/>
</dbReference>
<protein>
    <submittedName>
        <fullName evidence="3">NACHT domain-containing protein</fullName>
    </submittedName>
</protein>
<dbReference type="GeneID" id="70186585"/>
<dbReference type="OrthoDB" id="538223at2759"/>
<gene>
    <name evidence="3" type="ORF">B0I36DRAFT_351735</name>
</gene>
<keyword evidence="4" id="KW-1185">Reference proteome</keyword>
<dbReference type="RefSeq" id="XP_046008982.1">
    <property type="nucleotide sequence ID" value="XM_046157039.1"/>
</dbReference>
<accession>A0A9P9BM00</accession>
<dbReference type="PANTHER" id="PTHR10622">
    <property type="entry name" value="HET DOMAIN-CONTAINING PROTEIN"/>
    <property type="match status" value="1"/>
</dbReference>
<keyword evidence="1" id="KW-0677">Repeat</keyword>
<dbReference type="Proteomes" id="UP000756346">
    <property type="component" value="Unassembled WGS sequence"/>
</dbReference>
<evidence type="ECO:0000313" key="4">
    <source>
        <dbReference type="Proteomes" id="UP000756346"/>
    </source>
</evidence>
<dbReference type="FunFam" id="3.40.50.300:FF:001638">
    <property type="entry name" value="NACHT and WD40 domain protein"/>
    <property type="match status" value="1"/>
</dbReference>
<feature type="domain" description="NACHT" evidence="2">
    <location>
        <begin position="293"/>
        <end position="453"/>
    </location>
</feature>
<dbReference type="EMBL" id="JAGTJQ010000008">
    <property type="protein sequence ID" value="KAH7025765.1"/>
    <property type="molecule type" value="Genomic_DNA"/>
</dbReference>
<evidence type="ECO:0000256" key="1">
    <source>
        <dbReference type="ARBA" id="ARBA00022737"/>
    </source>
</evidence>
<dbReference type="AlphaFoldDB" id="A0A9P9BM00"/>
<dbReference type="Pfam" id="PF06985">
    <property type="entry name" value="HET"/>
    <property type="match status" value="1"/>
</dbReference>
<dbReference type="InterPro" id="IPR027417">
    <property type="entry name" value="P-loop_NTPase"/>
</dbReference>
<sequence>MRLLGCHTDGSLRITGNLIDNIPRYAILSHTWGDDEQEVNLRDIQDGTGQHKDGYEKLMFCALQASKDGLQYFWVDTCCIDQSNSTELYEAINSMFRWYQNATHCYAYLTDVSDACASWQTAFRNSRWLTRGWTLQELVAPKSVIFFAKEGQRLGDKASLEMLLHETTGIPAEALQGAPLADFSINDRFSWVGNRKTKRPEDKAYCLLGIFGVFMPMIYGEGEEKAMSRLRWEIGKDLISDAGKQCLADLRVTDPRDDKLRIQETKGGLLEHSYTWVLHNPGFRQWHDGESQRLLWVRGDPGKGKTMLLCGIIDQLRLRPVEHDKRRLIAFFFCQTTDDRINSATNVLRGLIFMLIDQDATLLSHLERKYEAAGRALFEDVNAWQALCNIFVDILQDARLHEVYLAIDALDECATDLPQLLDLIVRVSHSRSRVKWLVSSRNWAQIEERLSTAARGLSLEVNSTSVADAVERFINHKVAQLAQKKSYSANVVMEIHQHLSANANGTFLWVALVLQELDKAPRWSVLQRLKSFPAGLDHLYLQMIQNLLEFDGF</sequence>
<evidence type="ECO:0000313" key="3">
    <source>
        <dbReference type="EMBL" id="KAH7025765.1"/>
    </source>
</evidence>
<dbReference type="Pfam" id="PF24883">
    <property type="entry name" value="NPHP3_N"/>
    <property type="match status" value="1"/>
</dbReference>
<organism evidence="3 4">
    <name type="scientific">Microdochium trichocladiopsis</name>
    <dbReference type="NCBI Taxonomy" id="1682393"/>
    <lineage>
        <taxon>Eukaryota</taxon>
        <taxon>Fungi</taxon>
        <taxon>Dikarya</taxon>
        <taxon>Ascomycota</taxon>
        <taxon>Pezizomycotina</taxon>
        <taxon>Sordariomycetes</taxon>
        <taxon>Xylariomycetidae</taxon>
        <taxon>Xylariales</taxon>
        <taxon>Microdochiaceae</taxon>
        <taxon>Microdochium</taxon>
    </lineage>
</organism>
<reference evidence="3" key="1">
    <citation type="journal article" date="2021" name="Nat. Commun.">
        <title>Genetic determinants of endophytism in the Arabidopsis root mycobiome.</title>
        <authorList>
            <person name="Mesny F."/>
            <person name="Miyauchi S."/>
            <person name="Thiergart T."/>
            <person name="Pickel B."/>
            <person name="Atanasova L."/>
            <person name="Karlsson M."/>
            <person name="Huettel B."/>
            <person name="Barry K.W."/>
            <person name="Haridas S."/>
            <person name="Chen C."/>
            <person name="Bauer D."/>
            <person name="Andreopoulos W."/>
            <person name="Pangilinan J."/>
            <person name="LaButti K."/>
            <person name="Riley R."/>
            <person name="Lipzen A."/>
            <person name="Clum A."/>
            <person name="Drula E."/>
            <person name="Henrissat B."/>
            <person name="Kohler A."/>
            <person name="Grigoriev I.V."/>
            <person name="Martin F.M."/>
            <person name="Hacquard S."/>
        </authorList>
    </citation>
    <scope>NUCLEOTIDE SEQUENCE</scope>
    <source>
        <strain evidence="3">MPI-CAGE-CH-0230</strain>
    </source>
</reference>
<dbReference type="PANTHER" id="PTHR10622:SF13">
    <property type="entry name" value="NACHT DOMAIN-CONTAINING PROTEIN"/>
    <property type="match status" value="1"/>
</dbReference>
<name>A0A9P9BM00_9PEZI</name>
<dbReference type="InterPro" id="IPR010730">
    <property type="entry name" value="HET"/>
</dbReference>
<evidence type="ECO:0000259" key="2">
    <source>
        <dbReference type="PROSITE" id="PS50837"/>
    </source>
</evidence>
<dbReference type="SUPFAM" id="SSF52540">
    <property type="entry name" value="P-loop containing nucleoside triphosphate hydrolases"/>
    <property type="match status" value="1"/>
</dbReference>
<dbReference type="InterPro" id="IPR007111">
    <property type="entry name" value="NACHT_NTPase"/>
</dbReference>
<proteinExistence type="predicted"/>
<dbReference type="PROSITE" id="PS50837">
    <property type="entry name" value="NACHT"/>
    <property type="match status" value="1"/>
</dbReference>
<comment type="caution">
    <text evidence="3">The sequence shown here is derived from an EMBL/GenBank/DDBJ whole genome shotgun (WGS) entry which is preliminary data.</text>
</comment>
<dbReference type="Gene3D" id="3.40.50.300">
    <property type="entry name" value="P-loop containing nucleotide triphosphate hydrolases"/>
    <property type="match status" value="1"/>
</dbReference>